<reference evidence="3" key="1">
    <citation type="journal article" date="2019" name="Int. J. Syst. Evol. Microbiol.">
        <title>The Global Catalogue of Microorganisms (GCM) 10K type strain sequencing project: providing services to taxonomists for standard genome sequencing and annotation.</title>
        <authorList>
            <consortium name="The Broad Institute Genomics Platform"/>
            <consortium name="The Broad Institute Genome Sequencing Center for Infectious Disease"/>
            <person name="Wu L."/>
            <person name="Ma J."/>
        </authorList>
    </citation>
    <scope>NUCLEOTIDE SEQUENCE [LARGE SCALE GENOMIC DNA]</scope>
    <source>
        <strain evidence="3">CGMCC 1.6784</strain>
    </source>
</reference>
<sequence length="102" mass="11786">MYLTVFRSRKRADMDAAAYRADAARMADLALAQPGFISYKTFEAEDGETVTISEWDSEFYAREWASHFEHTAVQKRGRDGYYEDYTVYSCDRPGVRRFSKGA</sequence>
<gene>
    <name evidence="2" type="ORF">GCM10011349_33710</name>
</gene>
<feature type="domain" description="ABM" evidence="1">
    <location>
        <begin position="16"/>
        <end position="75"/>
    </location>
</feature>
<protein>
    <recommendedName>
        <fullName evidence="1">ABM domain-containing protein</fullName>
    </recommendedName>
</protein>
<keyword evidence="3" id="KW-1185">Reference proteome</keyword>
<dbReference type="Gene3D" id="3.30.70.100">
    <property type="match status" value="1"/>
</dbReference>
<dbReference type="InterPro" id="IPR011008">
    <property type="entry name" value="Dimeric_a/b-barrel"/>
</dbReference>
<comment type="caution">
    <text evidence="2">The sequence shown here is derived from an EMBL/GenBank/DDBJ whole genome shotgun (WGS) entry which is preliminary data.</text>
</comment>
<dbReference type="Pfam" id="PF03992">
    <property type="entry name" value="ABM"/>
    <property type="match status" value="1"/>
</dbReference>
<dbReference type="SUPFAM" id="SSF54909">
    <property type="entry name" value="Dimeric alpha+beta barrel"/>
    <property type="match status" value="1"/>
</dbReference>
<dbReference type="PANTHER" id="PTHR37811:SF2">
    <property type="entry name" value="ABM DOMAIN-CONTAINING PROTEIN"/>
    <property type="match status" value="1"/>
</dbReference>
<evidence type="ECO:0000259" key="1">
    <source>
        <dbReference type="Pfam" id="PF03992"/>
    </source>
</evidence>
<dbReference type="PANTHER" id="PTHR37811">
    <property type="entry name" value="BLL5343 PROTEIN"/>
    <property type="match status" value="1"/>
</dbReference>
<dbReference type="Proteomes" id="UP000605099">
    <property type="component" value="Unassembled WGS sequence"/>
</dbReference>
<proteinExistence type="predicted"/>
<evidence type="ECO:0000313" key="2">
    <source>
        <dbReference type="EMBL" id="GGN56216.1"/>
    </source>
</evidence>
<dbReference type="EMBL" id="BMLK01000017">
    <property type="protein sequence ID" value="GGN56216.1"/>
    <property type="molecule type" value="Genomic_DNA"/>
</dbReference>
<dbReference type="InterPro" id="IPR007138">
    <property type="entry name" value="ABM_dom"/>
</dbReference>
<evidence type="ECO:0000313" key="3">
    <source>
        <dbReference type="Proteomes" id="UP000605099"/>
    </source>
</evidence>
<organism evidence="2 3">
    <name type="scientific">Novosphingobium indicum</name>
    <dbReference type="NCBI Taxonomy" id="462949"/>
    <lineage>
        <taxon>Bacteria</taxon>
        <taxon>Pseudomonadati</taxon>
        <taxon>Pseudomonadota</taxon>
        <taxon>Alphaproteobacteria</taxon>
        <taxon>Sphingomonadales</taxon>
        <taxon>Sphingomonadaceae</taxon>
        <taxon>Novosphingobium</taxon>
    </lineage>
</organism>
<accession>A0ABQ2JUR1</accession>
<dbReference type="InterPro" id="IPR052936">
    <property type="entry name" value="Jasmonate_Hydroxylase-like"/>
</dbReference>
<name>A0ABQ2JUR1_9SPHN</name>